<dbReference type="EMBL" id="CAUYUJ010003803">
    <property type="protein sequence ID" value="CAK0806909.1"/>
    <property type="molecule type" value="Genomic_DNA"/>
</dbReference>
<sequence length="197" mass="21088">MDSTAAKTSLGEPALPGTSATPDCCAARLPRFARPASFFPNSPLHSRMPISAPTSSTSISRPSFTSQFTEGATTGCGQFLRSAGCWPPTCAAVESLTMAWQFPPTLTMALQFPTTSSPSPMGKTPSLDMPTPLPRTCTRSSSPTYSPKLGGKQTYLAFDHPRFQEIPSEAKLRPVPVRPLDKEARGMTWFCLEAKAG</sequence>
<comment type="caution">
    <text evidence="1">The sequence shown here is derived from an EMBL/GenBank/DDBJ whole genome shotgun (WGS) entry which is preliminary data.</text>
</comment>
<name>A0ABN9QLC5_9DINO</name>
<reference evidence="1" key="1">
    <citation type="submission" date="2023-10" db="EMBL/GenBank/DDBJ databases">
        <authorList>
            <person name="Chen Y."/>
            <person name="Shah S."/>
            <person name="Dougan E. K."/>
            <person name="Thang M."/>
            <person name="Chan C."/>
        </authorList>
    </citation>
    <scope>NUCLEOTIDE SEQUENCE [LARGE SCALE GENOMIC DNA]</scope>
</reference>
<keyword evidence="2" id="KW-1185">Reference proteome</keyword>
<protein>
    <submittedName>
        <fullName evidence="1">Uncharacterized protein</fullName>
    </submittedName>
</protein>
<proteinExistence type="predicted"/>
<evidence type="ECO:0000313" key="1">
    <source>
        <dbReference type="EMBL" id="CAK0806909.1"/>
    </source>
</evidence>
<evidence type="ECO:0000313" key="2">
    <source>
        <dbReference type="Proteomes" id="UP001189429"/>
    </source>
</evidence>
<gene>
    <name evidence="1" type="ORF">PCOR1329_LOCUS12962</name>
</gene>
<dbReference type="Proteomes" id="UP001189429">
    <property type="component" value="Unassembled WGS sequence"/>
</dbReference>
<accession>A0ABN9QLC5</accession>
<organism evidence="1 2">
    <name type="scientific">Prorocentrum cordatum</name>
    <dbReference type="NCBI Taxonomy" id="2364126"/>
    <lineage>
        <taxon>Eukaryota</taxon>
        <taxon>Sar</taxon>
        <taxon>Alveolata</taxon>
        <taxon>Dinophyceae</taxon>
        <taxon>Prorocentrales</taxon>
        <taxon>Prorocentraceae</taxon>
        <taxon>Prorocentrum</taxon>
    </lineage>
</organism>